<organism evidence="1 2">
    <name type="scientific">Dallia pectoralis</name>
    <name type="common">Alaska blackfish</name>
    <dbReference type="NCBI Taxonomy" id="75939"/>
    <lineage>
        <taxon>Eukaryota</taxon>
        <taxon>Metazoa</taxon>
        <taxon>Chordata</taxon>
        <taxon>Craniata</taxon>
        <taxon>Vertebrata</taxon>
        <taxon>Euteleostomi</taxon>
        <taxon>Actinopterygii</taxon>
        <taxon>Neopterygii</taxon>
        <taxon>Teleostei</taxon>
        <taxon>Protacanthopterygii</taxon>
        <taxon>Esociformes</taxon>
        <taxon>Umbridae</taxon>
        <taxon>Dallia</taxon>
    </lineage>
</organism>
<dbReference type="EMBL" id="CM055743">
    <property type="protein sequence ID" value="KAJ8000191.1"/>
    <property type="molecule type" value="Genomic_DNA"/>
</dbReference>
<keyword evidence="2" id="KW-1185">Reference proteome</keyword>
<dbReference type="Proteomes" id="UP001157502">
    <property type="component" value="Chromosome 16"/>
</dbReference>
<evidence type="ECO:0000313" key="2">
    <source>
        <dbReference type="Proteomes" id="UP001157502"/>
    </source>
</evidence>
<accession>A0ACC2G9C6</accession>
<proteinExistence type="predicted"/>
<sequence length="117" mass="13275">MHRFIQPCLLSVLTGALLLVPICWGQYEDSYDNHEATGTPDYDYNTTFEYTFFSNDSSDELDKFLTKNDIGIDMGEEESTVVSTTDSDRVFDKGSRMAPPCFLFTLGFTAHQLVQHL</sequence>
<name>A0ACC2G9C6_DALPE</name>
<reference evidence="1" key="1">
    <citation type="submission" date="2021-05" db="EMBL/GenBank/DDBJ databases">
        <authorList>
            <person name="Pan Q."/>
            <person name="Jouanno E."/>
            <person name="Zahm M."/>
            <person name="Klopp C."/>
            <person name="Cabau C."/>
            <person name="Louis A."/>
            <person name="Berthelot C."/>
            <person name="Parey E."/>
            <person name="Roest Crollius H."/>
            <person name="Montfort J."/>
            <person name="Robinson-Rechavi M."/>
            <person name="Bouchez O."/>
            <person name="Lampietro C."/>
            <person name="Lopez Roques C."/>
            <person name="Donnadieu C."/>
            <person name="Postlethwait J."/>
            <person name="Bobe J."/>
            <person name="Dillon D."/>
            <person name="Chandos A."/>
            <person name="von Hippel F."/>
            <person name="Guiguen Y."/>
        </authorList>
    </citation>
    <scope>NUCLEOTIDE SEQUENCE</scope>
    <source>
        <strain evidence="1">YG-Jan2019</strain>
    </source>
</reference>
<comment type="caution">
    <text evidence="1">The sequence shown here is derived from an EMBL/GenBank/DDBJ whole genome shotgun (WGS) entry which is preliminary data.</text>
</comment>
<protein>
    <submittedName>
        <fullName evidence="1">Uncharacterized protein</fullName>
    </submittedName>
</protein>
<gene>
    <name evidence="1" type="ORF">DPEC_G00202280</name>
</gene>
<evidence type="ECO:0000313" key="1">
    <source>
        <dbReference type="EMBL" id="KAJ8000191.1"/>
    </source>
</evidence>